<dbReference type="AlphaFoldDB" id="A0A8C9E3N3"/>
<accession>A0A8C9E3N3</accession>
<organism evidence="1 2">
    <name type="scientific">Phocoena sinus</name>
    <name type="common">Vaquita</name>
    <dbReference type="NCBI Taxonomy" id="42100"/>
    <lineage>
        <taxon>Eukaryota</taxon>
        <taxon>Metazoa</taxon>
        <taxon>Chordata</taxon>
        <taxon>Craniata</taxon>
        <taxon>Vertebrata</taxon>
        <taxon>Euteleostomi</taxon>
        <taxon>Mammalia</taxon>
        <taxon>Eutheria</taxon>
        <taxon>Laurasiatheria</taxon>
        <taxon>Artiodactyla</taxon>
        <taxon>Whippomorpha</taxon>
        <taxon>Cetacea</taxon>
        <taxon>Odontoceti</taxon>
        <taxon>Phocoenidae</taxon>
        <taxon>Phocoena</taxon>
    </lineage>
</organism>
<keyword evidence="2" id="KW-1185">Reference proteome</keyword>
<dbReference type="Ensembl" id="ENSPSNT00000017283.1">
    <property type="protein sequence ID" value="ENSPSNP00000015313.1"/>
    <property type="gene ID" value="ENSPSNG00000011280.1"/>
</dbReference>
<name>A0A8C9E3N3_PHOSS</name>
<sequence length="116" mass="12647">MLCTCSSNLASSWAMSVSSSQGLMSRRMEDLATRAGFLTFFSAYCCSLSSRSQAASWSSSLSLPSRSMSSSSSSLSSVTVTAFWVGRSCWRHSPGVRSQPRTRSSAHRISFLHHHI</sequence>
<dbReference type="GeneTree" id="ENSGT01010000228931"/>
<reference evidence="1" key="2">
    <citation type="submission" date="2025-08" db="UniProtKB">
        <authorList>
            <consortium name="Ensembl"/>
        </authorList>
    </citation>
    <scope>IDENTIFICATION</scope>
</reference>
<reference evidence="1" key="1">
    <citation type="submission" date="2019-08" db="EMBL/GenBank/DDBJ databases">
        <title>Phocoena sinus (Vaquita) genome, mPhoSin1, primary haplotype.</title>
        <authorList>
            <person name="Morin P."/>
            <person name="Mountcastle J."/>
            <person name="Fungtammasan C."/>
            <person name="Rhie A."/>
            <person name="Rojas-Bracho L."/>
            <person name="Smith C.R."/>
            <person name="Taylor B.L."/>
            <person name="Gulland F.M.D."/>
            <person name="Musser W."/>
            <person name="Houck M."/>
            <person name="Haase B."/>
            <person name="Paez S."/>
            <person name="Howe K."/>
            <person name="Torrance J."/>
            <person name="Formenti G."/>
            <person name="Phillippy A."/>
            <person name="Ryder O."/>
            <person name="Jarvis E.D."/>
            <person name="Fedrigo O."/>
        </authorList>
    </citation>
    <scope>NUCLEOTIDE SEQUENCE [LARGE SCALE GENOMIC DNA]</scope>
</reference>
<reference evidence="1" key="3">
    <citation type="submission" date="2025-09" db="UniProtKB">
        <authorList>
            <consortium name="Ensembl"/>
        </authorList>
    </citation>
    <scope>IDENTIFICATION</scope>
</reference>
<protein>
    <submittedName>
        <fullName evidence="1">Uncharacterized protein</fullName>
    </submittedName>
</protein>
<evidence type="ECO:0000313" key="1">
    <source>
        <dbReference type="Ensembl" id="ENSPSNP00000015313.1"/>
    </source>
</evidence>
<proteinExistence type="predicted"/>
<evidence type="ECO:0000313" key="2">
    <source>
        <dbReference type="Proteomes" id="UP000694554"/>
    </source>
</evidence>
<dbReference type="Proteomes" id="UP000694554">
    <property type="component" value="Chromosome 20"/>
</dbReference>